<keyword evidence="5 13" id="KW-0863">Zinc-finger</keyword>
<sequence>MAPPPGAARSRAPRPGAEQEPLPAAPPCSSARPWLVLPLRGCSQVWSRYQRRRRLHLRPGLPGASRRNGAAMTVKLDFEECLKDSPRFRAAIETVETEVSALESQLEKLLKLCTTMLDSGRQYCAHSKNFVSGVQELSQNSPGDTMMSECLEKFSESLKKMIDGHEELLDMTQQSLRHQLQSLVKEDMKQFKETRKEFERGSESLASALHHNAEVPRRRHHEAEEAVVALKAARTTFRARALDYVLQINVIQSKKKFEILKFMLTFMEAQSFYLEQGFQTAKRLEQYRKDLAAQLDQLVLESAREKRDMEQRHTVIKQKDLSQEDVVPEVRTEPGGVVMEGYLYKRASNAFKTWSRRWFSIQSNQLVYQKKAKDVLTVVVEDLRLCTVKPCPDHERRFCFEVVSPTKSCFLQADSERHQQAWVCAVQNSIASAYNEEHLEPRGQPLERTASLSAAKLQSPSSRKLRSGVDKHVIDQVQRLEGNAQCCDCREPAPEWASINLGITLCIECSGIHRSLGVHFSKVRSLTLDSWEPELVKLMCELGNRVINQIYEARVEEMNMKRPQPGCSRLEKEAWIRAKYVEKKFITQFPKAGARLNRGGDVRGFEKPKPFPKPKPPGQKRGGAGSSPSQASPNPGAREGASPSPTDNLQSLHPGALLYRAAAAPPSLPTMADALAHGADVNWVNVNHESRTPLLQAVAANSLLACEFLLQNGASVNQPDSRGRGPLHHATILGHTGLACLFLKRGANMNAVDGEGKDPLSIAIDSANADIVTLLRLAKMRESELALGQSGDETYLDIFQDFSLMASNDPEKLTRRSYDLKLTTM</sequence>
<evidence type="ECO:0000313" key="18">
    <source>
        <dbReference type="Ensembl" id="ENSPMRP00000017921.1"/>
    </source>
</evidence>
<dbReference type="SMART" id="SM00105">
    <property type="entry name" value="ArfGap"/>
    <property type="match status" value="1"/>
</dbReference>
<feature type="domain" description="PH" evidence="16">
    <location>
        <begin position="336"/>
        <end position="431"/>
    </location>
</feature>
<dbReference type="Pfam" id="PF01412">
    <property type="entry name" value="ArfGap"/>
    <property type="match status" value="1"/>
</dbReference>
<evidence type="ECO:0000256" key="4">
    <source>
        <dbReference type="ARBA" id="ARBA00022753"/>
    </source>
</evidence>
<evidence type="ECO:0000256" key="14">
    <source>
        <dbReference type="RuleBase" id="RU369028"/>
    </source>
</evidence>
<evidence type="ECO:0000256" key="12">
    <source>
        <dbReference type="PROSITE-ProRule" id="PRU00023"/>
    </source>
</evidence>
<keyword evidence="4 14" id="KW-0967">Endosome</keyword>
<comment type="subcellular location">
    <subcellularLocation>
        <location evidence="14">Endosome membrane</location>
        <topology evidence="14">Peripheral membrane protein</topology>
    </subcellularLocation>
    <subcellularLocation>
        <location evidence="1">Recycling endosome membrane</location>
        <topology evidence="1">Peripheral membrane protein</topology>
        <orientation evidence="1">Cytoplasmic side</orientation>
    </subcellularLocation>
</comment>
<dbReference type="GO" id="GO:0008270">
    <property type="term" value="F:zinc ion binding"/>
    <property type="evidence" value="ECO:0007669"/>
    <property type="project" value="UniProtKB-KW"/>
</dbReference>
<comment type="activity regulation">
    <text evidence="14">GAP activity stimulated by phosphatidylinositol 4,5-bisphosphate (PIP2) and phosphatidic acid.</text>
</comment>
<dbReference type="InterPro" id="IPR004148">
    <property type="entry name" value="BAR_dom"/>
</dbReference>
<reference evidence="18" key="3">
    <citation type="submission" date="2025-09" db="UniProtKB">
        <authorList>
            <consortium name="Ensembl"/>
        </authorList>
    </citation>
    <scope>IDENTIFICATION</scope>
</reference>
<dbReference type="GO" id="GO:0055038">
    <property type="term" value="C:recycling endosome membrane"/>
    <property type="evidence" value="ECO:0007669"/>
    <property type="project" value="UniProtKB-SubCell"/>
</dbReference>
<dbReference type="PROSITE" id="PS50115">
    <property type="entry name" value="ARFGAP"/>
    <property type="match status" value="1"/>
</dbReference>
<dbReference type="InterPro" id="IPR001849">
    <property type="entry name" value="PH_domain"/>
</dbReference>
<dbReference type="Pfam" id="PF12796">
    <property type="entry name" value="Ank_2"/>
    <property type="match status" value="1"/>
</dbReference>
<comment type="subunit">
    <text evidence="11">Banana-shaped homodimer laterally assembling into tetramers, the tetramers further pack helically onto the membrane. Interacts with GTP-bound ARF6. Interacts with third cytoplasmic loop of SLC2A4/GLUT4. Interacts with CLTC. Interacts with GULP1. Forms a complex with GDP-bound ARF6 and GULP1. Interacts with ITGB1; required for ITGB1 recycling.</text>
</comment>
<evidence type="ECO:0000256" key="1">
    <source>
        <dbReference type="ARBA" id="ARBA00004159"/>
    </source>
</evidence>
<comment type="function">
    <text evidence="14">GTPase-activating protein for the ADP ribosylation factor family.</text>
</comment>
<evidence type="ECO:0000256" key="13">
    <source>
        <dbReference type="PROSITE-ProRule" id="PRU00288"/>
    </source>
</evidence>
<evidence type="ECO:0000256" key="8">
    <source>
        <dbReference type="ARBA" id="ARBA00023074"/>
    </source>
</evidence>
<keyword evidence="2 14" id="KW-0479">Metal-binding</keyword>
<evidence type="ECO:0000259" key="17">
    <source>
        <dbReference type="PROSITE" id="PS50115"/>
    </source>
</evidence>
<dbReference type="PROSITE" id="PS50003">
    <property type="entry name" value="PH_DOMAIN"/>
    <property type="match status" value="1"/>
</dbReference>
<dbReference type="GO" id="GO:0005096">
    <property type="term" value="F:GTPase activator activity"/>
    <property type="evidence" value="ECO:0007669"/>
    <property type="project" value="UniProtKB-KW"/>
</dbReference>
<dbReference type="PANTHER" id="PTHR23180:SF197">
    <property type="entry name" value="ARF-GAP WITH COILED-COIL, ANK REPEAT AND PH DOMAIN-CONTAINING PROTEIN 1"/>
    <property type="match status" value="1"/>
</dbReference>
<dbReference type="SUPFAM" id="SSF50729">
    <property type="entry name" value="PH domain-like"/>
    <property type="match status" value="1"/>
</dbReference>
<feature type="repeat" description="ANK" evidence="12">
    <location>
        <begin position="722"/>
        <end position="754"/>
    </location>
</feature>
<feature type="compositionally biased region" description="Low complexity" evidence="15">
    <location>
        <begin position="7"/>
        <end position="16"/>
    </location>
</feature>
<evidence type="ECO:0000313" key="19">
    <source>
        <dbReference type="Proteomes" id="UP000472272"/>
    </source>
</evidence>
<evidence type="ECO:0000256" key="10">
    <source>
        <dbReference type="ARBA" id="ARBA00056671"/>
    </source>
</evidence>
<proteinExistence type="predicted"/>
<accession>A0A670J156</accession>
<keyword evidence="19" id="KW-1185">Reference proteome</keyword>
<gene>
    <name evidence="18" type="primary">ACAP1</name>
</gene>
<dbReference type="FunFam" id="1.25.40.20:FF:000020">
    <property type="entry name" value="Arf-GAP with coiled-coil, ANK repeat and PH domain-containing protein 2"/>
    <property type="match status" value="1"/>
</dbReference>
<dbReference type="Gene3D" id="1.10.220.150">
    <property type="entry name" value="Arf GTPase activating protein"/>
    <property type="match status" value="1"/>
</dbReference>
<reference evidence="18" key="2">
    <citation type="submission" date="2025-08" db="UniProtKB">
        <authorList>
            <consortium name="Ensembl"/>
        </authorList>
    </citation>
    <scope>IDENTIFICATION</scope>
</reference>
<feature type="compositionally biased region" description="Low complexity" evidence="15">
    <location>
        <begin position="626"/>
        <end position="637"/>
    </location>
</feature>
<dbReference type="KEGG" id="pmua:114608075"/>
<keyword evidence="6 14" id="KW-0862">Zinc</keyword>
<protein>
    <recommendedName>
        <fullName evidence="14">Arf-GAP with coiled-coil, ANK repeat and PH domain-containing protein</fullName>
        <shortName evidence="14">Cnt-b</shortName>
    </recommendedName>
    <alternativeName>
        <fullName evidence="14">Centaurin-beta</fullName>
    </alternativeName>
</protein>
<organism evidence="18 19">
    <name type="scientific">Podarcis muralis</name>
    <name type="common">Wall lizard</name>
    <name type="synonym">Lacerta muralis</name>
    <dbReference type="NCBI Taxonomy" id="64176"/>
    <lineage>
        <taxon>Eukaryota</taxon>
        <taxon>Metazoa</taxon>
        <taxon>Chordata</taxon>
        <taxon>Craniata</taxon>
        <taxon>Vertebrata</taxon>
        <taxon>Euteleostomi</taxon>
        <taxon>Lepidosauria</taxon>
        <taxon>Squamata</taxon>
        <taxon>Bifurcata</taxon>
        <taxon>Unidentata</taxon>
        <taxon>Episquamata</taxon>
        <taxon>Laterata</taxon>
        <taxon>Lacertibaenia</taxon>
        <taxon>Lacertidae</taxon>
        <taxon>Podarcis</taxon>
    </lineage>
</organism>
<keyword evidence="7 12" id="KW-0040">ANK repeat</keyword>
<keyword evidence="9" id="KW-0472">Membrane</keyword>
<evidence type="ECO:0000256" key="2">
    <source>
        <dbReference type="ARBA" id="ARBA00022723"/>
    </source>
</evidence>
<evidence type="ECO:0000256" key="3">
    <source>
        <dbReference type="ARBA" id="ARBA00022737"/>
    </source>
</evidence>
<dbReference type="InterPro" id="IPR011993">
    <property type="entry name" value="PH-like_dom_sf"/>
</dbReference>
<dbReference type="InterPro" id="IPR037278">
    <property type="entry name" value="ARFGAP/RecO"/>
</dbReference>
<dbReference type="SMART" id="SM00248">
    <property type="entry name" value="ANK"/>
    <property type="match status" value="3"/>
</dbReference>
<dbReference type="InterPro" id="IPR002110">
    <property type="entry name" value="Ankyrin_rpt"/>
</dbReference>
<dbReference type="RefSeq" id="XP_028607822.1">
    <property type="nucleotide sequence ID" value="XM_028751989.1"/>
</dbReference>
<comment type="domain">
    <text evidence="14">PH domain binds phospholipids including phosphatidic acid, phosphatidylinositol 3-phosphate, phosphatidylinositol 3,5-bisphosphate (PIP2) and phosphatidylinositol 3,4,5-trisphosphate (PIP3). May mediate protein binding to PIP2 or PIP3 containing membranes.</text>
</comment>
<dbReference type="CTD" id="9744"/>
<feature type="repeat" description="ANK" evidence="12">
    <location>
        <begin position="689"/>
        <end position="721"/>
    </location>
</feature>
<dbReference type="InterPro" id="IPR036770">
    <property type="entry name" value="Ankyrin_rpt-contain_sf"/>
</dbReference>
<dbReference type="InterPro" id="IPR027267">
    <property type="entry name" value="AH/BAR_dom_sf"/>
</dbReference>
<feature type="domain" description="Arf-GAP" evidence="17">
    <location>
        <begin position="471"/>
        <end position="596"/>
    </location>
</feature>
<dbReference type="SMART" id="SM00233">
    <property type="entry name" value="PH"/>
    <property type="match status" value="1"/>
</dbReference>
<keyword evidence="8" id="KW-0944">Nitration</keyword>
<dbReference type="OrthoDB" id="10070851at2759"/>
<evidence type="ECO:0000256" key="6">
    <source>
        <dbReference type="ARBA" id="ARBA00022833"/>
    </source>
</evidence>
<comment type="domain">
    <text evidence="14">The BAR domain mediates homodimerization, it can neither bind membrane nor impart curvature, but instead requires the neighboring PH domain to achieve these functions.</text>
</comment>
<dbReference type="Gene3D" id="1.25.40.20">
    <property type="entry name" value="Ankyrin repeat-containing domain"/>
    <property type="match status" value="1"/>
</dbReference>
<feature type="compositionally biased region" description="Basic and acidic residues" evidence="15">
    <location>
        <begin position="598"/>
        <end position="609"/>
    </location>
</feature>
<dbReference type="GeneID" id="114608075"/>
<evidence type="ECO:0000256" key="7">
    <source>
        <dbReference type="ARBA" id="ARBA00023043"/>
    </source>
</evidence>
<keyword evidence="3 14" id="KW-0677">Repeat</keyword>
<dbReference type="FunFam" id="1.10.220.150:FF:000007">
    <property type="entry name" value="Arf-GAP with coiled-coil, ANK repeat and PH domain-containing protein 2"/>
    <property type="match status" value="1"/>
</dbReference>
<dbReference type="PROSITE" id="PS50088">
    <property type="entry name" value="ANK_REPEAT"/>
    <property type="match status" value="2"/>
</dbReference>
<evidence type="ECO:0000256" key="11">
    <source>
        <dbReference type="ARBA" id="ARBA00065055"/>
    </source>
</evidence>
<dbReference type="GeneTree" id="ENSGT00940000160289"/>
<evidence type="ECO:0000256" key="15">
    <source>
        <dbReference type="SAM" id="MobiDB-lite"/>
    </source>
</evidence>
<dbReference type="AlphaFoldDB" id="A0A670J156"/>
<feature type="region of interest" description="Disordered" evidence="15">
    <location>
        <begin position="596"/>
        <end position="651"/>
    </location>
</feature>
<dbReference type="InterPro" id="IPR001164">
    <property type="entry name" value="ArfGAP_dom"/>
</dbReference>
<dbReference type="InterPro" id="IPR038508">
    <property type="entry name" value="ArfGAP_dom_sf"/>
</dbReference>
<dbReference type="CDD" id="cd13250">
    <property type="entry name" value="PH_ACAP"/>
    <property type="match status" value="1"/>
</dbReference>
<dbReference type="Pfam" id="PF16746">
    <property type="entry name" value="BAR_3"/>
    <property type="match status" value="1"/>
</dbReference>
<comment type="function">
    <text evidence="10">GTPase-activating protein (GAP) for ADP ribosylation factor 6 (ARF6) required for clathrin-dependent export of proteins from recycling endosomes to trans-Golgi network and cell surface. Required for regulated export of ITGB1 from recycling endosomes to the cell surface and ITGB1-dependent cell migration.</text>
</comment>
<dbReference type="FunFam" id="2.30.29.30:FF:000026">
    <property type="entry name" value="Arf-GAP with coiled-coil, ANK repeat and PH domain-containing protein 2"/>
    <property type="match status" value="1"/>
</dbReference>
<evidence type="ECO:0000256" key="5">
    <source>
        <dbReference type="ARBA" id="ARBA00022771"/>
    </source>
</evidence>
<reference evidence="18 19" key="1">
    <citation type="journal article" date="2019" name="Proc. Natl. Acad. Sci. U.S.A.">
        <title>Regulatory changes in pterin and carotenoid genes underlie balanced color polymorphisms in the wall lizard.</title>
        <authorList>
            <person name="Andrade P."/>
            <person name="Pinho C."/>
            <person name="Perez I de Lanuza G."/>
            <person name="Afonso S."/>
            <person name="Brejcha J."/>
            <person name="Rubin C.J."/>
            <person name="Wallerman O."/>
            <person name="Pereira P."/>
            <person name="Sabatino S.J."/>
            <person name="Bellati A."/>
            <person name="Pellitteri-Rosa D."/>
            <person name="Bosakova Z."/>
            <person name="Bunikis I."/>
            <person name="Carretero M.A."/>
            <person name="Feiner N."/>
            <person name="Marsik P."/>
            <person name="Pauperio F."/>
            <person name="Salvi D."/>
            <person name="Soler L."/>
            <person name="While G.M."/>
            <person name="Uller T."/>
            <person name="Font E."/>
            <person name="Andersson L."/>
            <person name="Carneiro M."/>
        </authorList>
    </citation>
    <scope>NUCLEOTIDE SEQUENCE</scope>
</reference>
<dbReference type="FunFam" id="1.20.1270.60:FF:000062">
    <property type="entry name" value="Arf-GAP with coiled-coil, ANK repeat and PH domain-containing protein 1"/>
    <property type="match status" value="1"/>
</dbReference>
<dbReference type="Proteomes" id="UP000472272">
    <property type="component" value="Chromosome 13"/>
</dbReference>
<dbReference type="SUPFAM" id="SSF57863">
    <property type="entry name" value="ArfGap/RecO-like zinc finger"/>
    <property type="match status" value="1"/>
</dbReference>
<feature type="region of interest" description="Disordered" evidence="15">
    <location>
        <begin position="1"/>
        <end position="26"/>
    </location>
</feature>
<dbReference type="Gene3D" id="2.30.29.30">
    <property type="entry name" value="Pleckstrin-homology domain (PH domain)/Phosphotyrosine-binding domain (PTB)"/>
    <property type="match status" value="1"/>
</dbReference>
<evidence type="ECO:0000256" key="9">
    <source>
        <dbReference type="ARBA" id="ARBA00023136"/>
    </source>
</evidence>
<name>A0A670J156_PODMU</name>
<dbReference type="Gene3D" id="1.20.1270.60">
    <property type="entry name" value="Arfaptin homology (AH) domain/BAR domain"/>
    <property type="match status" value="1"/>
</dbReference>
<dbReference type="PANTHER" id="PTHR23180">
    <property type="entry name" value="CENTAURIN/ARF"/>
    <property type="match status" value="1"/>
</dbReference>
<evidence type="ECO:0000259" key="16">
    <source>
        <dbReference type="PROSITE" id="PS50003"/>
    </source>
</evidence>
<dbReference type="SUPFAM" id="SSF48403">
    <property type="entry name" value="Ankyrin repeat"/>
    <property type="match status" value="1"/>
</dbReference>
<dbReference type="Ensembl" id="ENSPMRT00000019071.1">
    <property type="protein sequence ID" value="ENSPMRP00000017921.1"/>
    <property type="gene ID" value="ENSPMRG00000011823.1"/>
</dbReference>
<keyword evidence="14" id="KW-0343">GTPase activation</keyword>
<dbReference type="PROSITE" id="PS50297">
    <property type="entry name" value="ANK_REP_REGION"/>
    <property type="match status" value="2"/>
</dbReference>
<dbReference type="SUPFAM" id="SSF103657">
    <property type="entry name" value="BAR/IMD domain-like"/>
    <property type="match status" value="1"/>
</dbReference>
<dbReference type="PRINTS" id="PR00405">
    <property type="entry name" value="REVINTRACTNG"/>
</dbReference>
<dbReference type="Pfam" id="PF00169">
    <property type="entry name" value="PH"/>
    <property type="match status" value="1"/>
</dbReference>
<dbReference type="OMA" id="QYCAHSK"/>
<dbReference type="InterPro" id="IPR045258">
    <property type="entry name" value="ACAP1/2/3-like"/>
</dbReference>